<evidence type="ECO:0000256" key="6">
    <source>
        <dbReference type="ARBA" id="ARBA00023319"/>
    </source>
</evidence>
<feature type="signal peptide" evidence="7">
    <location>
        <begin position="1"/>
        <end position="18"/>
    </location>
</feature>
<dbReference type="PANTHER" id="PTHR19256">
    <property type="entry name" value="T-CELL RECEPTOR GAMMA CHAIN"/>
    <property type="match status" value="1"/>
</dbReference>
<feature type="domain" description="Ig-like" evidence="8">
    <location>
        <begin position="35"/>
        <end position="122"/>
    </location>
</feature>
<proteinExistence type="predicted"/>
<keyword evidence="5" id="KW-0675">Receptor</keyword>
<keyword evidence="4" id="KW-0472">Membrane</keyword>
<keyword evidence="7" id="KW-0732">Signal</keyword>
<dbReference type="InterPro" id="IPR051117">
    <property type="entry name" value="TRG_var/const_region"/>
</dbReference>
<dbReference type="SUPFAM" id="SSF48726">
    <property type="entry name" value="Immunoglobulin"/>
    <property type="match status" value="1"/>
</dbReference>
<feature type="chain" id="PRO_5035728632" description="Ig-like domain-containing protein" evidence="7">
    <location>
        <begin position="19"/>
        <end position="122"/>
    </location>
</feature>
<accession>A0A8T1TG88</accession>
<dbReference type="InterPro" id="IPR007110">
    <property type="entry name" value="Ig-like_dom"/>
</dbReference>
<comment type="caution">
    <text evidence="9">The sequence shown here is derived from an EMBL/GenBank/DDBJ whole genome shotgun (WGS) entry which is preliminary data.</text>
</comment>
<keyword evidence="2" id="KW-0812">Transmembrane</keyword>
<comment type="subcellular location">
    <subcellularLocation>
        <location evidence="1">Membrane</location>
    </subcellularLocation>
</comment>
<evidence type="ECO:0000256" key="1">
    <source>
        <dbReference type="ARBA" id="ARBA00004370"/>
    </source>
</evidence>
<keyword evidence="6" id="KW-0393">Immunoglobulin domain</keyword>
<dbReference type="GO" id="GO:0016020">
    <property type="term" value="C:membrane"/>
    <property type="evidence" value="ECO:0007669"/>
    <property type="project" value="UniProtKB-SubCell"/>
</dbReference>
<keyword evidence="10" id="KW-1185">Reference proteome</keyword>
<dbReference type="PROSITE" id="PS50835">
    <property type="entry name" value="IG_LIKE"/>
    <property type="match status" value="1"/>
</dbReference>
<dbReference type="SMART" id="SM00406">
    <property type="entry name" value="IGv"/>
    <property type="match status" value="1"/>
</dbReference>
<evidence type="ECO:0000313" key="9">
    <source>
        <dbReference type="EMBL" id="KAG6940482.1"/>
    </source>
</evidence>
<reference evidence="9 10" key="1">
    <citation type="journal article" date="2020" name="G3 (Bethesda)">
        <title>Draft Genome of the Common Snapping Turtle, Chelydra serpentina, a Model for Phenotypic Plasticity in Reptiles.</title>
        <authorList>
            <person name="Das D."/>
            <person name="Singh S.K."/>
            <person name="Bierstedt J."/>
            <person name="Erickson A."/>
            <person name="Galli G.L.J."/>
            <person name="Crossley D.A. 2nd"/>
            <person name="Rhen T."/>
        </authorList>
    </citation>
    <scope>NUCLEOTIDE SEQUENCE [LARGE SCALE GENOMIC DNA]</scope>
    <source>
        <strain evidence="9">KW</strain>
    </source>
</reference>
<evidence type="ECO:0000259" key="8">
    <source>
        <dbReference type="PROSITE" id="PS50835"/>
    </source>
</evidence>
<dbReference type="PANTHER" id="PTHR19256:SF65">
    <property type="entry name" value="T CELL RECEPTOR GAMMA CONSTANT 1-RELATED"/>
    <property type="match status" value="1"/>
</dbReference>
<feature type="non-terminal residue" evidence="9">
    <location>
        <position position="1"/>
    </location>
</feature>
<evidence type="ECO:0000256" key="3">
    <source>
        <dbReference type="ARBA" id="ARBA00022989"/>
    </source>
</evidence>
<dbReference type="Proteomes" id="UP000765507">
    <property type="component" value="Unassembled WGS sequence"/>
</dbReference>
<evidence type="ECO:0000256" key="5">
    <source>
        <dbReference type="ARBA" id="ARBA00023170"/>
    </source>
</evidence>
<gene>
    <name evidence="9" type="ORF">G0U57_015885</name>
</gene>
<sequence>MLLLQVVILAFVLSGGCAQIHLRQTQLSVTRTKEKTARIDCEASGIQDFENAYIHWYRHRPGEAPEWILYFKKKADQSSFDKKKFRVDKTIEKFTCTLTVDRLTDNDMGTYYCACWDRTVLE</sequence>
<protein>
    <recommendedName>
        <fullName evidence="8">Ig-like domain-containing protein</fullName>
    </recommendedName>
</protein>
<evidence type="ECO:0000256" key="4">
    <source>
        <dbReference type="ARBA" id="ARBA00023136"/>
    </source>
</evidence>
<keyword evidence="3" id="KW-1133">Transmembrane helix</keyword>
<dbReference type="EMBL" id="JAHGAV010000004">
    <property type="protein sequence ID" value="KAG6940482.1"/>
    <property type="molecule type" value="Genomic_DNA"/>
</dbReference>
<dbReference type="InterPro" id="IPR013783">
    <property type="entry name" value="Ig-like_fold"/>
</dbReference>
<name>A0A8T1TG88_CHESE</name>
<dbReference type="Pfam" id="PF07686">
    <property type="entry name" value="V-set"/>
    <property type="match status" value="1"/>
</dbReference>
<evidence type="ECO:0000256" key="7">
    <source>
        <dbReference type="SAM" id="SignalP"/>
    </source>
</evidence>
<dbReference type="InterPro" id="IPR013106">
    <property type="entry name" value="Ig_V-set"/>
</dbReference>
<dbReference type="AlphaFoldDB" id="A0A8T1TG88"/>
<evidence type="ECO:0000313" key="10">
    <source>
        <dbReference type="Proteomes" id="UP000765507"/>
    </source>
</evidence>
<organism evidence="9 10">
    <name type="scientific">Chelydra serpentina</name>
    <name type="common">Snapping turtle</name>
    <name type="synonym">Testudo serpentina</name>
    <dbReference type="NCBI Taxonomy" id="8475"/>
    <lineage>
        <taxon>Eukaryota</taxon>
        <taxon>Metazoa</taxon>
        <taxon>Chordata</taxon>
        <taxon>Craniata</taxon>
        <taxon>Vertebrata</taxon>
        <taxon>Euteleostomi</taxon>
        <taxon>Archelosauria</taxon>
        <taxon>Testudinata</taxon>
        <taxon>Testudines</taxon>
        <taxon>Cryptodira</taxon>
        <taxon>Durocryptodira</taxon>
        <taxon>Americhelydia</taxon>
        <taxon>Chelydroidea</taxon>
        <taxon>Chelydridae</taxon>
        <taxon>Chelydra</taxon>
    </lineage>
</organism>
<dbReference type="OrthoDB" id="8924181at2759"/>
<evidence type="ECO:0000256" key="2">
    <source>
        <dbReference type="ARBA" id="ARBA00022692"/>
    </source>
</evidence>
<dbReference type="Gene3D" id="2.60.40.10">
    <property type="entry name" value="Immunoglobulins"/>
    <property type="match status" value="1"/>
</dbReference>
<dbReference type="InterPro" id="IPR036179">
    <property type="entry name" value="Ig-like_dom_sf"/>
</dbReference>